<proteinExistence type="predicted"/>
<sequence>MQVQAHNELHSIHLTIDPIRRFSTFTFNQSYLMVNMRFLSLHKDNHMDVTHPARIAHLDILRGIAVLGILFMNITAMGIFELGYVHFDPVLTSDQIIIAFKALLMDGRFRSLFCLLFGVGLYLQYSRLIKQGLTEKQVQAILKSRLNWLLLFGFIHCTFIWPGDILMFYALGGWFVIKRLNRPAEQVIKLGIQLFAISLFIMAADVLLNAEFTQSYSRQSPQFLDNYALWTSGYLNQFIEQVTLALIYFITFPLLSLCYIAGIMLIAAGLYKQGLLSKGFDKIRVKQLLVITLGMSSIDILILLLVPSSQQISAYVLGSVSGLCMALLIWHWLAIQSPHSKLLAFLSPLKSVGRLAFSLYILQSITMVILFRWLMPEWNKTFGQVEFMLVCSLYTAVQILVANWYLQHYSAGPLEKLWRHLATKKLIKETQKQQAATQKMPETL</sequence>
<keyword evidence="1" id="KW-0812">Transmembrane</keyword>
<evidence type="ECO:0000313" key="3">
    <source>
        <dbReference type="EMBL" id="AWB67293.1"/>
    </source>
</evidence>
<feature type="transmembrane region" description="Helical" evidence="1">
    <location>
        <begin position="64"/>
        <end position="87"/>
    </location>
</feature>
<dbReference type="PANTHER" id="PTHR30590">
    <property type="entry name" value="INNER MEMBRANE PROTEIN"/>
    <property type="match status" value="1"/>
</dbReference>
<feature type="transmembrane region" description="Helical" evidence="1">
    <location>
        <begin position="146"/>
        <end position="170"/>
    </location>
</feature>
<organism evidence="3 4">
    <name type="scientific">Saccharobesus litoralis</name>
    <dbReference type="NCBI Taxonomy" id="2172099"/>
    <lineage>
        <taxon>Bacteria</taxon>
        <taxon>Pseudomonadati</taxon>
        <taxon>Pseudomonadota</taxon>
        <taxon>Gammaproteobacteria</taxon>
        <taxon>Alteromonadales</taxon>
        <taxon>Alteromonadaceae</taxon>
        <taxon>Saccharobesus</taxon>
    </lineage>
</organism>
<feature type="transmembrane region" description="Helical" evidence="1">
    <location>
        <begin position="387"/>
        <end position="406"/>
    </location>
</feature>
<feature type="domain" description="DUF418" evidence="2">
    <location>
        <begin position="270"/>
        <end position="424"/>
    </location>
</feature>
<keyword evidence="1" id="KW-0472">Membrane</keyword>
<feature type="transmembrane region" description="Helical" evidence="1">
    <location>
        <begin position="288"/>
        <end position="306"/>
    </location>
</feature>
<dbReference type="AlphaFoldDB" id="A0A2S0VSY1"/>
<dbReference type="EMBL" id="CP026604">
    <property type="protein sequence ID" value="AWB67293.1"/>
    <property type="molecule type" value="Genomic_DNA"/>
</dbReference>
<feature type="transmembrane region" description="Helical" evidence="1">
    <location>
        <begin position="190"/>
        <end position="210"/>
    </location>
</feature>
<keyword evidence="1" id="KW-1133">Transmembrane helix</keyword>
<gene>
    <name evidence="3" type="ORF">C2869_12950</name>
</gene>
<dbReference type="Pfam" id="PF04235">
    <property type="entry name" value="DUF418"/>
    <property type="match status" value="1"/>
</dbReference>
<dbReference type="KEGG" id="cate:C2869_12950"/>
<feature type="transmembrane region" description="Helical" evidence="1">
    <location>
        <begin position="355"/>
        <end position="375"/>
    </location>
</feature>
<accession>A0A2S0VSY1</accession>
<keyword evidence="4" id="KW-1185">Reference proteome</keyword>
<dbReference type="PANTHER" id="PTHR30590:SF2">
    <property type="entry name" value="INNER MEMBRANE PROTEIN"/>
    <property type="match status" value="1"/>
</dbReference>
<evidence type="ECO:0000259" key="2">
    <source>
        <dbReference type="Pfam" id="PF04235"/>
    </source>
</evidence>
<feature type="transmembrane region" description="Helical" evidence="1">
    <location>
        <begin position="107"/>
        <end position="125"/>
    </location>
</feature>
<evidence type="ECO:0000313" key="4">
    <source>
        <dbReference type="Proteomes" id="UP000244441"/>
    </source>
</evidence>
<evidence type="ECO:0000256" key="1">
    <source>
        <dbReference type="SAM" id="Phobius"/>
    </source>
</evidence>
<feature type="transmembrane region" description="Helical" evidence="1">
    <location>
        <begin position="245"/>
        <end position="267"/>
    </location>
</feature>
<feature type="transmembrane region" description="Helical" evidence="1">
    <location>
        <begin position="312"/>
        <end position="334"/>
    </location>
</feature>
<protein>
    <recommendedName>
        <fullName evidence="2">DUF418 domain-containing protein</fullName>
    </recommendedName>
</protein>
<name>A0A2S0VSY1_9ALTE</name>
<dbReference type="InterPro" id="IPR007349">
    <property type="entry name" value="DUF418"/>
</dbReference>
<dbReference type="Proteomes" id="UP000244441">
    <property type="component" value="Chromosome"/>
</dbReference>
<dbReference type="InterPro" id="IPR052529">
    <property type="entry name" value="Bact_Transport_Assoc"/>
</dbReference>
<reference evidence="3 4" key="1">
    <citation type="submission" date="2018-01" db="EMBL/GenBank/DDBJ databases">
        <title>Genome sequence of a Cantenovulum-like bacteria.</title>
        <authorList>
            <person name="Tan W.R."/>
            <person name="Lau N.-S."/>
            <person name="Go F."/>
            <person name="Amirul A.-A.A."/>
        </authorList>
    </citation>
    <scope>NUCLEOTIDE SEQUENCE [LARGE SCALE GENOMIC DNA]</scope>
    <source>
        <strain evidence="3 4">CCB-QB4</strain>
    </source>
</reference>